<evidence type="ECO:0000256" key="4">
    <source>
        <dbReference type="ARBA" id="ARBA00022597"/>
    </source>
</evidence>
<comment type="subcellular location">
    <subcellularLocation>
        <location evidence="1">Cell membrane</location>
        <topology evidence="1">Multi-pass membrane protein</topology>
    </subcellularLocation>
</comment>
<evidence type="ECO:0000256" key="2">
    <source>
        <dbReference type="ARBA" id="ARBA00022448"/>
    </source>
</evidence>
<feature type="transmembrane region" description="Helical" evidence="9">
    <location>
        <begin position="447"/>
        <end position="470"/>
    </location>
</feature>
<dbReference type="PROSITE" id="PS51108">
    <property type="entry name" value="PTS_EIID"/>
    <property type="match status" value="1"/>
</dbReference>
<feature type="transmembrane region" description="Helical" evidence="9">
    <location>
        <begin position="384"/>
        <end position="406"/>
    </location>
</feature>
<keyword evidence="3" id="KW-1003">Cell membrane</keyword>
<feature type="transmembrane region" description="Helical" evidence="9">
    <location>
        <begin position="490"/>
        <end position="507"/>
    </location>
</feature>
<keyword evidence="2" id="KW-0813">Transport</keyword>
<dbReference type="PANTHER" id="PTHR32502">
    <property type="entry name" value="N-ACETYLGALACTOSAMINE PERMEASE II COMPONENT-RELATED"/>
    <property type="match status" value="1"/>
</dbReference>
<evidence type="ECO:0000256" key="8">
    <source>
        <dbReference type="ARBA" id="ARBA00023136"/>
    </source>
</evidence>
<feature type="transmembrane region" description="Helical" evidence="9">
    <location>
        <begin position="208"/>
        <end position="240"/>
    </location>
</feature>
<evidence type="ECO:0000256" key="1">
    <source>
        <dbReference type="ARBA" id="ARBA00004651"/>
    </source>
</evidence>
<accession>A0ABW8TK64</accession>
<protein>
    <submittedName>
        <fullName evidence="10">PTS system mannose/fructose/sorbose family transporter subunit IID</fullName>
    </submittedName>
</protein>
<feature type="transmembrane region" description="Helical" evidence="9">
    <location>
        <begin position="140"/>
        <end position="161"/>
    </location>
</feature>
<evidence type="ECO:0000256" key="9">
    <source>
        <dbReference type="SAM" id="Phobius"/>
    </source>
</evidence>
<dbReference type="InterPro" id="IPR004700">
    <property type="entry name" value="PTS_IIC_man"/>
</dbReference>
<keyword evidence="8 9" id="KW-0472">Membrane</keyword>
<reference evidence="10 11" key="1">
    <citation type="submission" date="2024-11" db="EMBL/GenBank/DDBJ databases">
        <authorList>
            <person name="Heng Y.C."/>
            <person name="Lim A.C.H."/>
            <person name="Lee J.K.Y."/>
            <person name="Kittelmann S."/>
        </authorList>
    </citation>
    <scope>NUCLEOTIDE SEQUENCE [LARGE SCALE GENOMIC DNA]</scope>
    <source>
        <strain evidence="10 11">WILCCON 0114</strain>
    </source>
</reference>
<organism evidence="10 11">
    <name type="scientific">Clostridium neuense</name>
    <dbReference type="NCBI Taxonomy" id="1728934"/>
    <lineage>
        <taxon>Bacteria</taxon>
        <taxon>Bacillati</taxon>
        <taxon>Bacillota</taxon>
        <taxon>Clostridia</taxon>
        <taxon>Eubacteriales</taxon>
        <taxon>Clostridiaceae</taxon>
        <taxon>Clostridium</taxon>
    </lineage>
</organism>
<dbReference type="PANTHER" id="PTHR32502:SF5">
    <property type="entry name" value="N-ACETYLGALACTOSAMINE PERMEASE IID COMPONENT-RELATED"/>
    <property type="match status" value="1"/>
</dbReference>
<comment type="caution">
    <text evidence="10">The sequence shown here is derived from an EMBL/GenBank/DDBJ whole genome shotgun (WGS) entry which is preliminary data.</text>
</comment>
<dbReference type="RefSeq" id="WP_406789298.1">
    <property type="nucleotide sequence ID" value="NZ_JBJIAA010000019.1"/>
</dbReference>
<feature type="transmembrane region" description="Helical" evidence="9">
    <location>
        <begin position="514"/>
        <end position="533"/>
    </location>
</feature>
<keyword evidence="11" id="KW-1185">Reference proteome</keyword>
<evidence type="ECO:0000313" key="10">
    <source>
        <dbReference type="EMBL" id="MFL0252641.1"/>
    </source>
</evidence>
<dbReference type="Proteomes" id="UP001623592">
    <property type="component" value="Unassembled WGS sequence"/>
</dbReference>
<dbReference type="EMBL" id="JBJIAA010000019">
    <property type="protein sequence ID" value="MFL0252641.1"/>
    <property type="molecule type" value="Genomic_DNA"/>
</dbReference>
<dbReference type="Pfam" id="PF03613">
    <property type="entry name" value="EIID-AGA"/>
    <property type="match status" value="1"/>
</dbReference>
<evidence type="ECO:0000256" key="5">
    <source>
        <dbReference type="ARBA" id="ARBA00022683"/>
    </source>
</evidence>
<dbReference type="PROSITE" id="PS51106">
    <property type="entry name" value="PTS_EIIC_TYPE_4"/>
    <property type="match status" value="1"/>
</dbReference>
<keyword evidence="4" id="KW-0762">Sugar transport</keyword>
<keyword evidence="7 9" id="KW-1133">Transmembrane helix</keyword>
<evidence type="ECO:0000256" key="7">
    <source>
        <dbReference type="ARBA" id="ARBA00022989"/>
    </source>
</evidence>
<feature type="transmembrane region" description="Helical" evidence="9">
    <location>
        <begin position="181"/>
        <end position="202"/>
    </location>
</feature>
<gene>
    <name evidence="10" type="ORF">ACJDT4_19690</name>
</gene>
<evidence type="ECO:0000256" key="3">
    <source>
        <dbReference type="ARBA" id="ARBA00022475"/>
    </source>
</evidence>
<keyword evidence="5" id="KW-0598">Phosphotransferase system</keyword>
<name>A0ABW8TK64_9CLOT</name>
<keyword evidence="6 9" id="KW-0812">Transmembrane</keyword>
<dbReference type="Pfam" id="PF03609">
    <property type="entry name" value="EII-Sor"/>
    <property type="match status" value="1"/>
</dbReference>
<evidence type="ECO:0000313" key="11">
    <source>
        <dbReference type="Proteomes" id="UP001623592"/>
    </source>
</evidence>
<sequence length="535" mass="58512">MSTFQAILLFIFSSISGIDSSCEEFQTHRPLIAGTLTGLALGDLKTGVMAGASMEFIALGWMTIGAAVPPDPALAGITVAILEILGRQNAGVAISIAIPLAVAGQFLQIIEKGTIDIALMHFAEIGVEKGKFSRVTTAHLLAAIPSALRVSIPALIIGYFANASLVQELLNSIPKQITSGLQISSGFLVIVGYAMILNLLSVKELLPFFFIGFIIITFSDVTIFALTLIGMSFAVVYYHITSLILKEDKRRVKKVETEVQSSKSNIKISKRDLMRVFLRTQIFQVSWNYERLQNLCYCFCIMPILKKLYKKEEDLKPAVMASMEYYNSHPFFVSIILGVNIAMEEARARGEKLDERDIAQVKIAMMGPLAGIGDPIFWGTIRPILAAVGAGIAIRGDVSGVIMFFLSINAIRLLMRYNVLLFSYEKGVNIIANIKNFMPRLKNIMTVLAYTIIGGLVAKLTKVNIVVTMYSYIKDGKLVNVTAQQQMDAIMPNLAPLVVTFIVCLALKKKVSPLICMLVLMVLGIAGYSFGILGL</sequence>
<evidence type="ECO:0000256" key="6">
    <source>
        <dbReference type="ARBA" id="ARBA00022692"/>
    </source>
</evidence>
<dbReference type="InterPro" id="IPR004704">
    <property type="entry name" value="PTS_IID_man"/>
</dbReference>
<proteinExistence type="predicted"/>
<dbReference type="InterPro" id="IPR050303">
    <property type="entry name" value="GatZ_KbaZ_carbometab"/>
</dbReference>